<name>A0A5B7E6T2_PORTR</name>
<organism evidence="2 3">
    <name type="scientific">Portunus trituberculatus</name>
    <name type="common">Swimming crab</name>
    <name type="synonym">Neptunus trituberculatus</name>
    <dbReference type="NCBI Taxonomy" id="210409"/>
    <lineage>
        <taxon>Eukaryota</taxon>
        <taxon>Metazoa</taxon>
        <taxon>Ecdysozoa</taxon>
        <taxon>Arthropoda</taxon>
        <taxon>Crustacea</taxon>
        <taxon>Multicrustacea</taxon>
        <taxon>Malacostraca</taxon>
        <taxon>Eumalacostraca</taxon>
        <taxon>Eucarida</taxon>
        <taxon>Decapoda</taxon>
        <taxon>Pleocyemata</taxon>
        <taxon>Brachyura</taxon>
        <taxon>Eubrachyura</taxon>
        <taxon>Portunoidea</taxon>
        <taxon>Portunidae</taxon>
        <taxon>Portuninae</taxon>
        <taxon>Portunus</taxon>
    </lineage>
</organism>
<evidence type="ECO:0000313" key="3">
    <source>
        <dbReference type="Proteomes" id="UP000324222"/>
    </source>
</evidence>
<proteinExistence type="predicted"/>
<dbReference type="AlphaFoldDB" id="A0A5B7E6T2"/>
<reference evidence="2 3" key="1">
    <citation type="submission" date="2019-05" db="EMBL/GenBank/DDBJ databases">
        <title>Another draft genome of Portunus trituberculatus and its Hox gene families provides insights of decapod evolution.</title>
        <authorList>
            <person name="Jeong J.-H."/>
            <person name="Song I."/>
            <person name="Kim S."/>
            <person name="Choi T."/>
            <person name="Kim D."/>
            <person name="Ryu S."/>
            <person name="Kim W."/>
        </authorList>
    </citation>
    <scope>NUCLEOTIDE SEQUENCE [LARGE SCALE GENOMIC DNA]</scope>
    <source>
        <tissue evidence="2">Muscle</tissue>
    </source>
</reference>
<comment type="caution">
    <text evidence="2">The sequence shown here is derived from an EMBL/GenBank/DDBJ whole genome shotgun (WGS) entry which is preliminary data.</text>
</comment>
<dbReference type="EMBL" id="VSRR010002127">
    <property type="protein sequence ID" value="MPC29740.1"/>
    <property type="molecule type" value="Genomic_DNA"/>
</dbReference>
<protein>
    <submittedName>
        <fullName evidence="2">Uncharacterized protein</fullName>
    </submittedName>
</protein>
<keyword evidence="3" id="KW-1185">Reference proteome</keyword>
<accession>A0A5B7E6T2</accession>
<evidence type="ECO:0000256" key="1">
    <source>
        <dbReference type="SAM" id="MobiDB-lite"/>
    </source>
</evidence>
<evidence type="ECO:0000313" key="2">
    <source>
        <dbReference type="EMBL" id="MPC29740.1"/>
    </source>
</evidence>
<gene>
    <name evidence="2" type="ORF">E2C01_022988</name>
</gene>
<sequence length="128" mass="13942">MSPRRQPYMAKLHLSGRLPSEKDPKFVPWLAGRRESGGSDLLPPPSLPGLHLAASLLSPASRAAFPDDAHPRYAAAAVRCTRGKALRVLSHGLASLVDCECGNGDFIRSRLHVPSPSYRYLFRATVNL</sequence>
<feature type="region of interest" description="Disordered" evidence="1">
    <location>
        <begin position="1"/>
        <end position="23"/>
    </location>
</feature>
<dbReference type="Proteomes" id="UP000324222">
    <property type="component" value="Unassembled WGS sequence"/>
</dbReference>